<protein>
    <submittedName>
        <fullName evidence="3">Nucleotide exchange factor SIL1</fullName>
    </submittedName>
</protein>
<organism evidence="3">
    <name type="scientific">Magallana gigas</name>
    <name type="common">Pacific oyster</name>
    <name type="synonym">Crassostrea gigas</name>
    <dbReference type="NCBI Taxonomy" id="29159"/>
    <lineage>
        <taxon>Eukaryota</taxon>
        <taxon>Metazoa</taxon>
        <taxon>Spiralia</taxon>
        <taxon>Lophotrochozoa</taxon>
        <taxon>Mollusca</taxon>
        <taxon>Bivalvia</taxon>
        <taxon>Autobranchia</taxon>
        <taxon>Pteriomorphia</taxon>
        <taxon>Ostreida</taxon>
        <taxon>Ostreoidea</taxon>
        <taxon>Ostreidae</taxon>
        <taxon>Magallana</taxon>
    </lineage>
</organism>
<evidence type="ECO:0000313" key="3">
    <source>
        <dbReference type="EMBL" id="EKC36200.1"/>
    </source>
</evidence>
<keyword evidence="2" id="KW-0732">Signal</keyword>
<sequence length="300" mass="33132">MQGLLLGVKLVTCVSLILFSVSCYNMVVRSEEAVDNTQNGGSSSPPVKTDKIPNTVTDKTSALTVVPDSEDDDATVTTEEEGAPDFSNLDVFYPTKDWQEVKPGQAVPKGLHIRLNMDTGQREAKLMEGDGGLKYWNQEGKQGAVYRSKAIGRKAVHLIQGQYLEYTFCVRKETKVQVSNIRLSNDSLHDEYVIEIDGNVFGYFQTGTQTGSGAAWNDNHSSGQVGQPVDRGAGSHKVKLTTVFSYQRGDEVDFITLDVDDRNLDEMGFYCDKFSSDDIAFKTCLHRKAAYIVQDLSKTV</sequence>
<feature type="chain" id="PRO_5043702516" evidence="2">
    <location>
        <begin position="24"/>
        <end position="300"/>
    </location>
</feature>
<accession>K1R4S1</accession>
<reference evidence="3" key="1">
    <citation type="journal article" date="2012" name="Nature">
        <title>The oyster genome reveals stress adaptation and complexity of shell formation.</title>
        <authorList>
            <person name="Zhang G."/>
            <person name="Fang X."/>
            <person name="Guo X."/>
            <person name="Li L."/>
            <person name="Luo R."/>
            <person name="Xu F."/>
            <person name="Yang P."/>
            <person name="Zhang L."/>
            <person name="Wang X."/>
            <person name="Qi H."/>
            <person name="Xiong Z."/>
            <person name="Que H."/>
            <person name="Xie Y."/>
            <person name="Holland P.W."/>
            <person name="Paps J."/>
            <person name="Zhu Y."/>
            <person name="Wu F."/>
            <person name="Chen Y."/>
            <person name="Wang J."/>
            <person name="Peng C."/>
            <person name="Meng J."/>
            <person name="Yang L."/>
            <person name="Liu J."/>
            <person name="Wen B."/>
            <person name="Zhang N."/>
            <person name="Huang Z."/>
            <person name="Zhu Q."/>
            <person name="Feng Y."/>
            <person name="Mount A."/>
            <person name="Hedgecock D."/>
            <person name="Xu Z."/>
            <person name="Liu Y."/>
            <person name="Domazet-Loso T."/>
            <person name="Du Y."/>
            <person name="Sun X."/>
            <person name="Zhang S."/>
            <person name="Liu B."/>
            <person name="Cheng P."/>
            <person name="Jiang X."/>
            <person name="Li J."/>
            <person name="Fan D."/>
            <person name="Wang W."/>
            <person name="Fu W."/>
            <person name="Wang T."/>
            <person name="Wang B."/>
            <person name="Zhang J."/>
            <person name="Peng Z."/>
            <person name="Li Y."/>
            <person name="Li N."/>
            <person name="Wang J."/>
            <person name="Chen M."/>
            <person name="He Y."/>
            <person name="Tan F."/>
            <person name="Song X."/>
            <person name="Zheng Q."/>
            <person name="Huang R."/>
            <person name="Yang H."/>
            <person name="Du X."/>
            <person name="Chen L."/>
            <person name="Yang M."/>
            <person name="Gaffney P.M."/>
            <person name="Wang S."/>
            <person name="Luo L."/>
            <person name="She Z."/>
            <person name="Ming Y."/>
            <person name="Huang W."/>
            <person name="Zhang S."/>
            <person name="Huang B."/>
            <person name="Zhang Y."/>
            <person name="Qu T."/>
            <person name="Ni P."/>
            <person name="Miao G."/>
            <person name="Wang J."/>
            <person name="Wang Q."/>
            <person name="Steinberg C.E."/>
            <person name="Wang H."/>
            <person name="Li N."/>
            <person name="Qian L."/>
            <person name="Zhang G."/>
            <person name="Li Y."/>
            <person name="Yang H."/>
            <person name="Liu X."/>
            <person name="Wang J."/>
            <person name="Yin Y."/>
            <person name="Wang J."/>
        </authorList>
    </citation>
    <scope>NUCLEOTIDE SEQUENCE [LARGE SCALE GENOMIC DNA]</scope>
    <source>
        <strain evidence="3">05x7-T-G4-1.051#20</strain>
    </source>
</reference>
<name>K1R4S1_MAGGI</name>
<dbReference type="HOGENOM" id="CLU_928287_0_0_1"/>
<dbReference type="EMBL" id="JH818262">
    <property type="protein sequence ID" value="EKC36200.1"/>
    <property type="molecule type" value="Genomic_DNA"/>
</dbReference>
<proteinExistence type="predicted"/>
<feature type="compositionally biased region" description="Polar residues" evidence="1">
    <location>
        <begin position="35"/>
        <end position="58"/>
    </location>
</feature>
<evidence type="ECO:0000256" key="2">
    <source>
        <dbReference type="SAM" id="SignalP"/>
    </source>
</evidence>
<evidence type="ECO:0000256" key="1">
    <source>
        <dbReference type="SAM" id="MobiDB-lite"/>
    </source>
</evidence>
<feature type="region of interest" description="Disordered" evidence="1">
    <location>
        <begin position="33"/>
        <end position="58"/>
    </location>
</feature>
<dbReference type="AlphaFoldDB" id="K1R4S1"/>
<feature type="signal peptide" evidence="2">
    <location>
        <begin position="1"/>
        <end position="23"/>
    </location>
</feature>
<gene>
    <name evidence="3" type="ORF">CGI_10017050</name>
</gene>
<dbReference type="InParanoid" id="K1R4S1"/>